<evidence type="ECO:0000256" key="3">
    <source>
        <dbReference type="ARBA" id="ARBA00023125"/>
    </source>
</evidence>
<dbReference type="PRINTS" id="PR00039">
    <property type="entry name" value="HTHLYSR"/>
</dbReference>
<dbReference type="Proteomes" id="UP000248079">
    <property type="component" value="Unassembled WGS sequence"/>
</dbReference>
<accession>A0A2V3ZTK9</accession>
<name>A0A2V3ZTK9_9BACT</name>
<dbReference type="GO" id="GO:0003700">
    <property type="term" value="F:DNA-binding transcription factor activity"/>
    <property type="evidence" value="ECO:0007669"/>
    <property type="project" value="InterPro"/>
</dbReference>
<dbReference type="SUPFAM" id="SSF46785">
    <property type="entry name" value="Winged helix' DNA-binding domain"/>
    <property type="match status" value="1"/>
</dbReference>
<dbReference type="Gene3D" id="3.40.190.290">
    <property type="match status" value="1"/>
</dbReference>
<dbReference type="PANTHER" id="PTHR30126:SF64">
    <property type="entry name" value="HTH-TYPE TRANSCRIPTIONAL REGULATOR CITR"/>
    <property type="match status" value="1"/>
</dbReference>
<comment type="caution">
    <text evidence="6">The sequence shown here is derived from an EMBL/GenBank/DDBJ whole genome shotgun (WGS) entry which is preliminary data.</text>
</comment>
<keyword evidence="3" id="KW-0238">DNA-binding</keyword>
<keyword evidence="7" id="KW-1185">Reference proteome</keyword>
<dbReference type="OrthoDB" id="9785745at2"/>
<comment type="similarity">
    <text evidence="1">Belongs to the LysR transcriptional regulatory family.</text>
</comment>
<proteinExistence type="inferred from homology"/>
<dbReference type="PANTHER" id="PTHR30126">
    <property type="entry name" value="HTH-TYPE TRANSCRIPTIONAL REGULATOR"/>
    <property type="match status" value="1"/>
</dbReference>
<reference evidence="6 7" key="1">
    <citation type="submission" date="2018-05" db="EMBL/GenBank/DDBJ databases">
        <title>Marinifilum breve JC075T sp. nov., a marine bacterium isolated from Yongle Blue Hole in the South China Sea.</title>
        <authorList>
            <person name="Fu T."/>
        </authorList>
    </citation>
    <scope>NUCLEOTIDE SEQUENCE [LARGE SCALE GENOMIC DNA]</scope>
    <source>
        <strain evidence="6 7">JC075</strain>
    </source>
</reference>
<keyword evidence="4" id="KW-0804">Transcription</keyword>
<gene>
    <name evidence="6" type="ORF">DF185_17265</name>
</gene>
<dbReference type="Pfam" id="PF00126">
    <property type="entry name" value="HTH_1"/>
    <property type="match status" value="1"/>
</dbReference>
<evidence type="ECO:0000256" key="2">
    <source>
        <dbReference type="ARBA" id="ARBA00023015"/>
    </source>
</evidence>
<organism evidence="6 7">
    <name type="scientific">Marinifilum breve</name>
    <dbReference type="NCBI Taxonomy" id="2184082"/>
    <lineage>
        <taxon>Bacteria</taxon>
        <taxon>Pseudomonadati</taxon>
        <taxon>Bacteroidota</taxon>
        <taxon>Bacteroidia</taxon>
        <taxon>Marinilabiliales</taxon>
        <taxon>Marinifilaceae</taxon>
    </lineage>
</organism>
<dbReference type="InterPro" id="IPR036388">
    <property type="entry name" value="WH-like_DNA-bd_sf"/>
</dbReference>
<dbReference type="EMBL" id="QFLI01000008">
    <property type="protein sequence ID" value="PXX98078.1"/>
    <property type="molecule type" value="Genomic_DNA"/>
</dbReference>
<dbReference type="InterPro" id="IPR005119">
    <property type="entry name" value="LysR_subst-bd"/>
</dbReference>
<evidence type="ECO:0000256" key="1">
    <source>
        <dbReference type="ARBA" id="ARBA00009437"/>
    </source>
</evidence>
<protein>
    <submittedName>
        <fullName evidence="6">LysR family transcriptional regulator</fullName>
    </submittedName>
</protein>
<dbReference type="InterPro" id="IPR036390">
    <property type="entry name" value="WH_DNA-bd_sf"/>
</dbReference>
<dbReference type="GO" id="GO:0000976">
    <property type="term" value="F:transcription cis-regulatory region binding"/>
    <property type="evidence" value="ECO:0007669"/>
    <property type="project" value="TreeGrafter"/>
</dbReference>
<dbReference type="Gene3D" id="1.10.10.10">
    <property type="entry name" value="Winged helix-like DNA-binding domain superfamily/Winged helix DNA-binding domain"/>
    <property type="match status" value="1"/>
</dbReference>
<dbReference type="Pfam" id="PF03466">
    <property type="entry name" value="LysR_substrate"/>
    <property type="match status" value="1"/>
</dbReference>
<feature type="domain" description="HTH lysR-type" evidence="5">
    <location>
        <begin position="2"/>
        <end position="59"/>
    </location>
</feature>
<sequence length="298" mass="34488">MVNFEWFRTFKTIYEEGTLTSTANKLYISQSGVSLHLSSLEAYVGGKLFDRVSKKMIPTEKGKLLYNTLLGPVNELLDIEKQFQRSQKTDTPTLTIGMCFETFQIVLEKHIHKLKFNLINRFSGYQQLLNELEKGINDVVVTPQKADLKGIEYIPIMKENIVLVGSNDIDKDNLKTAISSKNKSQLLEFLLEQTWYGASSDNEHFIRFWNTNFGNNPNFRQNYIVPNFISIVNSLKYGKGVAVVPDFLGKDAIENKEIQLLWKGHKRISNQLYFAFRKNSIYKEQINTIQEIFMKEMN</sequence>
<keyword evidence="2" id="KW-0805">Transcription regulation</keyword>
<dbReference type="SUPFAM" id="SSF53850">
    <property type="entry name" value="Periplasmic binding protein-like II"/>
    <property type="match status" value="1"/>
</dbReference>
<evidence type="ECO:0000256" key="4">
    <source>
        <dbReference type="ARBA" id="ARBA00023163"/>
    </source>
</evidence>
<evidence type="ECO:0000259" key="5">
    <source>
        <dbReference type="PROSITE" id="PS50931"/>
    </source>
</evidence>
<dbReference type="PROSITE" id="PS50931">
    <property type="entry name" value="HTH_LYSR"/>
    <property type="match status" value="1"/>
</dbReference>
<dbReference type="InterPro" id="IPR000847">
    <property type="entry name" value="LysR_HTH_N"/>
</dbReference>
<dbReference type="RefSeq" id="WP_110362008.1">
    <property type="nucleotide sequence ID" value="NZ_QFLI01000008.1"/>
</dbReference>
<dbReference type="AlphaFoldDB" id="A0A2V3ZTK9"/>
<evidence type="ECO:0000313" key="7">
    <source>
        <dbReference type="Proteomes" id="UP000248079"/>
    </source>
</evidence>
<evidence type="ECO:0000313" key="6">
    <source>
        <dbReference type="EMBL" id="PXX98078.1"/>
    </source>
</evidence>